<dbReference type="PANTHER" id="PTHR48022">
    <property type="entry name" value="PLASTIDIC GLUCOSE TRANSPORTER 4"/>
    <property type="match status" value="1"/>
</dbReference>
<evidence type="ECO:0000259" key="9">
    <source>
        <dbReference type="PROSITE" id="PS50850"/>
    </source>
</evidence>
<evidence type="ECO:0000256" key="7">
    <source>
        <dbReference type="RuleBase" id="RU003346"/>
    </source>
</evidence>
<comment type="subcellular location">
    <subcellularLocation>
        <location evidence="1">Membrane</location>
        <topology evidence="1">Multi-pass membrane protein</topology>
    </subcellularLocation>
</comment>
<evidence type="ECO:0000313" key="11">
    <source>
        <dbReference type="Proteomes" id="UP000000599"/>
    </source>
</evidence>
<feature type="transmembrane region" description="Helical" evidence="8">
    <location>
        <begin position="128"/>
        <end position="145"/>
    </location>
</feature>
<organism evidence="10 11">
    <name type="scientific">Debaryomyces hansenii (strain ATCC 36239 / CBS 767 / BCRC 21394 / JCM 1990 / NBRC 0083 / IGC 2968)</name>
    <name type="common">Yeast</name>
    <name type="synonym">Torulaspora hansenii</name>
    <dbReference type="NCBI Taxonomy" id="284592"/>
    <lineage>
        <taxon>Eukaryota</taxon>
        <taxon>Fungi</taxon>
        <taxon>Dikarya</taxon>
        <taxon>Ascomycota</taxon>
        <taxon>Saccharomycotina</taxon>
        <taxon>Pichiomycetes</taxon>
        <taxon>Debaryomycetaceae</taxon>
        <taxon>Debaryomyces</taxon>
    </lineage>
</organism>
<evidence type="ECO:0000256" key="3">
    <source>
        <dbReference type="ARBA" id="ARBA00022448"/>
    </source>
</evidence>
<dbReference type="PROSITE" id="PS00216">
    <property type="entry name" value="SUGAR_TRANSPORT_1"/>
    <property type="match status" value="1"/>
</dbReference>
<dbReference type="FunFam" id="1.20.1250.20:FF:000451">
    <property type="entry name" value="MFS sugar transporter, putative"/>
    <property type="match status" value="1"/>
</dbReference>
<dbReference type="PROSITE" id="PS50850">
    <property type="entry name" value="MFS"/>
    <property type="match status" value="1"/>
</dbReference>
<dbReference type="InterPro" id="IPR036259">
    <property type="entry name" value="MFS_trans_sf"/>
</dbReference>
<feature type="transmembrane region" description="Helical" evidence="8">
    <location>
        <begin position="384"/>
        <end position="408"/>
    </location>
</feature>
<evidence type="ECO:0000256" key="6">
    <source>
        <dbReference type="ARBA" id="ARBA00023136"/>
    </source>
</evidence>
<dbReference type="PROSITE" id="PS00217">
    <property type="entry name" value="SUGAR_TRANSPORT_2"/>
    <property type="match status" value="1"/>
</dbReference>
<keyword evidence="4 8" id="KW-0812">Transmembrane</keyword>
<feature type="transmembrane region" description="Helical" evidence="8">
    <location>
        <begin position="102"/>
        <end position="122"/>
    </location>
</feature>
<dbReference type="Proteomes" id="UP000000599">
    <property type="component" value="Chromosome C"/>
</dbReference>
<feature type="transmembrane region" description="Helical" evidence="8">
    <location>
        <begin position="221"/>
        <end position="239"/>
    </location>
</feature>
<dbReference type="VEuPathDB" id="FungiDB:DEHA2C11374g"/>
<feature type="transmembrane region" description="Helical" evidence="8">
    <location>
        <begin position="24"/>
        <end position="50"/>
    </location>
</feature>
<dbReference type="InterPro" id="IPR020846">
    <property type="entry name" value="MFS_dom"/>
</dbReference>
<feature type="transmembrane region" description="Helical" evidence="8">
    <location>
        <begin position="487"/>
        <end position="505"/>
    </location>
</feature>
<dbReference type="SUPFAM" id="SSF103473">
    <property type="entry name" value="MFS general substrate transporter"/>
    <property type="match status" value="1"/>
</dbReference>
<protein>
    <submittedName>
        <fullName evidence="10">DEHA2C11374p</fullName>
    </submittedName>
</protein>
<evidence type="ECO:0000256" key="5">
    <source>
        <dbReference type="ARBA" id="ARBA00022989"/>
    </source>
</evidence>
<sequence>MTTAVGLEDNSKGNIITVMSKDPLVFCIIAFASIGGLLFGYDQGVISGIVTMESFAAKFPRIFSDPDYKGWFVSTFLLCAWFGSLINSPVVDRFGRRDTIRIACVVFVIGSVFQCAGTSVSMLFAGRAVAGIGVGQLTMVVPIYMSELAPPSVRGGLVVIQQFSITIGILISFWINYGTQFIGGTKCAPDQDYKGDTFDPYIDVPQGGCYGQKDASWRIPFGLQIAPAFILGIGMSFFPRSPRWLLSRKREEEAWEALNYLRRRNNPDMIDAEFNEIKSDVLFEQKYNERKFQGKTGMSFFITSYWDLVSTKSNFKRVFIGSAVMFFQQFIGCNAIIYYAPTIFSQLGMDSNTTALLGTGVYGIVNCLSTIPAIFAIDRFGRKTLLMAGAAGTFVSLVIVGAIVGTYGDTLSKHKTAGRAAIAFIFIYDFNFSYSWAPIGWVLPSEIFSIGIRSKAISITTSSTWMNNFIIGLVTPRMLETMKWGTYIFFAAFAIIAFAFTWFVIPETKGVPLEEMDLVFGDLDALQEKQNFSRMNELSKMDSIKATTDISEAHYSD</sequence>
<feature type="domain" description="Major facilitator superfamily (MFS) profile" evidence="9">
    <location>
        <begin position="28"/>
        <end position="509"/>
    </location>
</feature>
<reference evidence="10 11" key="1">
    <citation type="journal article" date="2004" name="Nature">
        <title>Genome evolution in yeasts.</title>
        <authorList>
            <consortium name="Genolevures"/>
            <person name="Dujon B."/>
            <person name="Sherman D."/>
            <person name="Fischer G."/>
            <person name="Durrens P."/>
            <person name="Casaregola S."/>
            <person name="Lafontaine I."/>
            <person name="de Montigny J."/>
            <person name="Marck C."/>
            <person name="Neuveglise C."/>
            <person name="Talla E."/>
            <person name="Goffard N."/>
            <person name="Frangeul L."/>
            <person name="Aigle M."/>
            <person name="Anthouard V."/>
            <person name="Babour A."/>
            <person name="Barbe V."/>
            <person name="Barnay S."/>
            <person name="Blanchin S."/>
            <person name="Beckerich J.M."/>
            <person name="Beyne E."/>
            <person name="Bleykasten C."/>
            <person name="Boisrame A."/>
            <person name="Boyer J."/>
            <person name="Cattolico L."/>
            <person name="Confanioleri F."/>
            <person name="de Daruvar A."/>
            <person name="Despons L."/>
            <person name="Fabre E."/>
            <person name="Fairhead C."/>
            <person name="Ferry-Dumazet H."/>
            <person name="Groppi A."/>
            <person name="Hantraye F."/>
            <person name="Hennequin C."/>
            <person name="Jauniaux N."/>
            <person name="Joyet P."/>
            <person name="Kachouri R."/>
            <person name="Kerrest A."/>
            <person name="Koszul R."/>
            <person name="Lemaire M."/>
            <person name="Lesur I."/>
            <person name="Ma L."/>
            <person name="Muller H."/>
            <person name="Nicaud J.M."/>
            <person name="Nikolski M."/>
            <person name="Oztas S."/>
            <person name="Ozier-Kalogeropoulos O."/>
            <person name="Pellenz S."/>
            <person name="Potier S."/>
            <person name="Richard G.F."/>
            <person name="Straub M.L."/>
            <person name="Suleau A."/>
            <person name="Swennene D."/>
            <person name="Tekaia F."/>
            <person name="Wesolowski-Louvel M."/>
            <person name="Westhof E."/>
            <person name="Wirth B."/>
            <person name="Zeniou-Meyer M."/>
            <person name="Zivanovic I."/>
            <person name="Bolotin-Fukuhara M."/>
            <person name="Thierry A."/>
            <person name="Bouchier C."/>
            <person name="Caudron B."/>
            <person name="Scarpelli C."/>
            <person name="Gaillardin C."/>
            <person name="Weissenbach J."/>
            <person name="Wincker P."/>
            <person name="Souciet J.L."/>
        </authorList>
    </citation>
    <scope>NUCLEOTIDE SEQUENCE [LARGE SCALE GENOMIC DNA]</scope>
    <source>
        <strain evidence="11">ATCC 36239 / CBS 767 / BCRC 21394 / JCM 1990 / NBRC 0083 / IGC 2968</strain>
    </source>
</reference>
<dbReference type="NCBIfam" id="TIGR00879">
    <property type="entry name" value="SP"/>
    <property type="match status" value="1"/>
</dbReference>
<dbReference type="OMA" id="YWIDYGT"/>
<evidence type="ECO:0000313" key="10">
    <source>
        <dbReference type="EMBL" id="CAG86243.1"/>
    </source>
</evidence>
<dbReference type="RefSeq" id="XP_458169.1">
    <property type="nucleotide sequence ID" value="XM_458169.1"/>
</dbReference>
<dbReference type="PRINTS" id="PR00171">
    <property type="entry name" value="SUGRTRNSPORT"/>
</dbReference>
<comment type="similarity">
    <text evidence="2 7">Belongs to the major facilitator superfamily. Sugar transporter (TC 2.A.1.1) family.</text>
</comment>
<dbReference type="InterPro" id="IPR005829">
    <property type="entry name" value="Sugar_transporter_CS"/>
</dbReference>
<evidence type="ECO:0000256" key="2">
    <source>
        <dbReference type="ARBA" id="ARBA00010992"/>
    </source>
</evidence>
<dbReference type="Gene3D" id="1.20.1250.20">
    <property type="entry name" value="MFS general substrate transporter like domains"/>
    <property type="match status" value="1"/>
</dbReference>
<dbReference type="Pfam" id="PF00083">
    <property type="entry name" value="Sugar_tr"/>
    <property type="match status" value="1"/>
</dbReference>
<dbReference type="KEGG" id="dha:DEHA2C11374g"/>
<keyword evidence="6 8" id="KW-0472">Membrane</keyword>
<dbReference type="InterPro" id="IPR050360">
    <property type="entry name" value="MFS_Sugar_Transporters"/>
</dbReference>
<gene>
    <name evidence="10" type="ordered locus">DEHA2C11374g</name>
</gene>
<dbReference type="InParanoid" id="Q6BUF0"/>
<feature type="transmembrane region" description="Helical" evidence="8">
    <location>
        <begin position="318"/>
        <end position="340"/>
    </location>
</feature>
<dbReference type="eggNOG" id="KOG0254">
    <property type="taxonomic scope" value="Eukaryota"/>
</dbReference>
<dbReference type="EMBL" id="CR382135">
    <property type="protein sequence ID" value="CAG86243.1"/>
    <property type="molecule type" value="Genomic_DNA"/>
</dbReference>
<keyword evidence="3 7" id="KW-0813">Transport</keyword>
<feature type="transmembrane region" description="Helical" evidence="8">
    <location>
        <begin position="157"/>
        <end position="175"/>
    </location>
</feature>
<dbReference type="GO" id="GO:0016020">
    <property type="term" value="C:membrane"/>
    <property type="evidence" value="ECO:0007669"/>
    <property type="project" value="UniProtKB-SubCell"/>
</dbReference>
<evidence type="ECO:0000256" key="8">
    <source>
        <dbReference type="SAM" id="Phobius"/>
    </source>
</evidence>
<dbReference type="AlphaFoldDB" id="Q6BUF0"/>
<evidence type="ECO:0000256" key="4">
    <source>
        <dbReference type="ARBA" id="ARBA00022692"/>
    </source>
</evidence>
<dbReference type="InterPro" id="IPR005828">
    <property type="entry name" value="MFS_sugar_transport-like"/>
</dbReference>
<name>Q6BUF0_DEBHA</name>
<dbReference type="OrthoDB" id="6612291at2759"/>
<accession>Q6BUF0</accession>
<dbReference type="PANTHER" id="PTHR48022:SF48">
    <property type="entry name" value="SUGAR TRANSPORTER, PUTATIVE (AFU_ORTHOLOGUE AFUA_3G06730)-RELATED"/>
    <property type="match status" value="1"/>
</dbReference>
<dbReference type="GeneID" id="2900246"/>
<feature type="transmembrane region" description="Helical" evidence="8">
    <location>
        <begin position="360"/>
        <end position="377"/>
    </location>
</feature>
<dbReference type="HOGENOM" id="CLU_001265_30_12_1"/>
<keyword evidence="5 8" id="KW-1133">Transmembrane helix</keyword>
<feature type="transmembrane region" description="Helical" evidence="8">
    <location>
        <begin position="420"/>
        <end position="444"/>
    </location>
</feature>
<feature type="transmembrane region" description="Helical" evidence="8">
    <location>
        <begin position="70"/>
        <end position="90"/>
    </location>
</feature>
<keyword evidence="11" id="KW-1185">Reference proteome</keyword>
<dbReference type="FunFam" id="1.20.1250.20:FF:000388">
    <property type="entry name" value="MFS sugar transporter, putative"/>
    <property type="match status" value="1"/>
</dbReference>
<dbReference type="InterPro" id="IPR003663">
    <property type="entry name" value="Sugar/inositol_transpt"/>
</dbReference>
<proteinExistence type="inferred from homology"/>
<dbReference type="GO" id="GO:0005351">
    <property type="term" value="F:carbohydrate:proton symporter activity"/>
    <property type="evidence" value="ECO:0007669"/>
    <property type="project" value="TreeGrafter"/>
</dbReference>
<evidence type="ECO:0000256" key="1">
    <source>
        <dbReference type="ARBA" id="ARBA00004141"/>
    </source>
</evidence>